<sequence length="188" mass="20967">MALGKQPLPRDAEPPYLDLIRDDPINFAPRYDLTRARIAYGRLGLPILMRDLEGTDTNKQHFAINSLTDLFHDTEILYNAVEQKIIERIHQLLGSSEVDVEDAALNALSIACTHYVGSNAVIISEAKSKCLEKSTPIDEVEMGKACDSDIPVLGRLASMLSSKVYLLRYKAAHVVRNISHCWDGKSFL</sequence>
<evidence type="ECO:0000313" key="1">
    <source>
        <dbReference type="EMBL" id="KAG8233153.1"/>
    </source>
</evidence>
<dbReference type="Proteomes" id="UP000792457">
    <property type="component" value="Unassembled WGS sequence"/>
</dbReference>
<dbReference type="SUPFAM" id="SSF48371">
    <property type="entry name" value="ARM repeat"/>
    <property type="match status" value="1"/>
</dbReference>
<gene>
    <name evidence="1" type="ORF">J437_LFUL014105</name>
</gene>
<organism evidence="1 2">
    <name type="scientific">Ladona fulva</name>
    <name type="common">Scarce chaser dragonfly</name>
    <name type="synonym">Libellula fulva</name>
    <dbReference type="NCBI Taxonomy" id="123851"/>
    <lineage>
        <taxon>Eukaryota</taxon>
        <taxon>Metazoa</taxon>
        <taxon>Ecdysozoa</taxon>
        <taxon>Arthropoda</taxon>
        <taxon>Hexapoda</taxon>
        <taxon>Insecta</taxon>
        <taxon>Pterygota</taxon>
        <taxon>Palaeoptera</taxon>
        <taxon>Odonata</taxon>
        <taxon>Epiprocta</taxon>
        <taxon>Anisoptera</taxon>
        <taxon>Libelluloidea</taxon>
        <taxon>Libellulidae</taxon>
        <taxon>Ladona</taxon>
    </lineage>
</organism>
<proteinExistence type="predicted"/>
<name>A0A8K0KF13_LADFU</name>
<dbReference type="OrthoDB" id="409644at2759"/>
<reference evidence="1" key="1">
    <citation type="submission" date="2013-04" db="EMBL/GenBank/DDBJ databases">
        <authorList>
            <person name="Qu J."/>
            <person name="Murali S.C."/>
            <person name="Bandaranaike D."/>
            <person name="Bellair M."/>
            <person name="Blankenburg K."/>
            <person name="Chao H."/>
            <person name="Dinh H."/>
            <person name="Doddapaneni H."/>
            <person name="Downs B."/>
            <person name="Dugan-Rocha S."/>
            <person name="Elkadiri S."/>
            <person name="Gnanaolivu R.D."/>
            <person name="Hernandez B."/>
            <person name="Javaid M."/>
            <person name="Jayaseelan J.C."/>
            <person name="Lee S."/>
            <person name="Li M."/>
            <person name="Ming W."/>
            <person name="Munidasa M."/>
            <person name="Muniz J."/>
            <person name="Nguyen L."/>
            <person name="Ongeri F."/>
            <person name="Osuji N."/>
            <person name="Pu L.-L."/>
            <person name="Puazo M."/>
            <person name="Qu C."/>
            <person name="Quiroz J."/>
            <person name="Raj R."/>
            <person name="Weissenberger G."/>
            <person name="Xin Y."/>
            <person name="Zou X."/>
            <person name="Han Y."/>
            <person name="Richards S."/>
            <person name="Worley K."/>
            <person name="Muzny D."/>
            <person name="Gibbs R."/>
        </authorList>
    </citation>
    <scope>NUCLEOTIDE SEQUENCE</scope>
    <source>
        <strain evidence="1">Sampled in the wild</strain>
    </source>
</reference>
<dbReference type="EMBL" id="KZ308690">
    <property type="protein sequence ID" value="KAG8233153.1"/>
    <property type="molecule type" value="Genomic_DNA"/>
</dbReference>
<comment type="caution">
    <text evidence="1">The sequence shown here is derived from an EMBL/GenBank/DDBJ whole genome shotgun (WGS) entry which is preliminary data.</text>
</comment>
<dbReference type="InterPro" id="IPR016024">
    <property type="entry name" value="ARM-type_fold"/>
</dbReference>
<evidence type="ECO:0000313" key="2">
    <source>
        <dbReference type="Proteomes" id="UP000792457"/>
    </source>
</evidence>
<dbReference type="Gene3D" id="1.25.10.10">
    <property type="entry name" value="Leucine-rich Repeat Variant"/>
    <property type="match status" value="1"/>
</dbReference>
<dbReference type="AlphaFoldDB" id="A0A8K0KF13"/>
<reference evidence="1" key="2">
    <citation type="submission" date="2017-10" db="EMBL/GenBank/DDBJ databases">
        <title>Ladona fulva Genome sequencing and assembly.</title>
        <authorList>
            <person name="Murali S."/>
            <person name="Richards S."/>
            <person name="Bandaranaike D."/>
            <person name="Bellair M."/>
            <person name="Blankenburg K."/>
            <person name="Chao H."/>
            <person name="Dinh H."/>
            <person name="Doddapaneni H."/>
            <person name="Dugan-Rocha S."/>
            <person name="Elkadiri S."/>
            <person name="Gnanaolivu R."/>
            <person name="Hernandez B."/>
            <person name="Skinner E."/>
            <person name="Javaid M."/>
            <person name="Lee S."/>
            <person name="Li M."/>
            <person name="Ming W."/>
            <person name="Munidasa M."/>
            <person name="Muniz J."/>
            <person name="Nguyen L."/>
            <person name="Hughes D."/>
            <person name="Osuji N."/>
            <person name="Pu L.-L."/>
            <person name="Puazo M."/>
            <person name="Qu C."/>
            <person name="Quiroz J."/>
            <person name="Raj R."/>
            <person name="Weissenberger G."/>
            <person name="Xin Y."/>
            <person name="Zou X."/>
            <person name="Han Y."/>
            <person name="Worley K."/>
            <person name="Muzny D."/>
            <person name="Gibbs R."/>
        </authorList>
    </citation>
    <scope>NUCLEOTIDE SEQUENCE</scope>
    <source>
        <strain evidence="1">Sampled in the wild</strain>
    </source>
</reference>
<protein>
    <submittedName>
        <fullName evidence="1">Uncharacterized protein</fullName>
    </submittedName>
</protein>
<accession>A0A8K0KF13</accession>
<keyword evidence="2" id="KW-1185">Reference proteome</keyword>
<dbReference type="InterPro" id="IPR011989">
    <property type="entry name" value="ARM-like"/>
</dbReference>